<feature type="transmembrane region" description="Helical" evidence="9">
    <location>
        <begin position="288"/>
        <end position="306"/>
    </location>
</feature>
<evidence type="ECO:0000313" key="12">
    <source>
        <dbReference type="Proteomes" id="UP000315344"/>
    </source>
</evidence>
<feature type="transmembrane region" description="Helical" evidence="9">
    <location>
        <begin position="263"/>
        <end position="281"/>
    </location>
</feature>
<dbReference type="GO" id="GO:0022857">
    <property type="term" value="F:transmembrane transporter activity"/>
    <property type="evidence" value="ECO:0007669"/>
    <property type="project" value="UniProtKB-UniRule"/>
</dbReference>
<keyword evidence="7" id="KW-0813">Transport</keyword>
<feature type="compositionally biased region" description="Gly residues" evidence="8">
    <location>
        <begin position="652"/>
        <end position="664"/>
    </location>
</feature>
<name>A0A533I8Z5_PARDE</name>
<sequence length="707" mass="73592">MIELIAQNMAPIMFASLILFLLFGYPVAFALAANGLLFFVIGVWLTPYSGGAIHLDWNLLGTMPDRLWGVLSNETLLAIPFFTFMGILLEKSGMAEDLLDTIGQLFGPVRGGLAYAVVIVGALLAATTGVVAASVIAMGLISLPIMLRYGYDRRLASGVIAASGTLAQIIPPSLVLIVMADQLGRSVGDMYKGALIPGLVLTGIYLLYIFVMSIVRPSAVPALPPEARTLGSGVVSLLVLVVLGGAIFYGAHHYLSPIHGNNADILGAAAAVAAMYVIAMADKEGWRFLVKVGVGLCAALIGWALLQAVNSTDLVRTSAMNVRTGVLIAAVFGAAILAFLIYSAVMRILSNVIDFTWHVDQGFGITSRLAQQVVIVLVPPLALVFFVLGTIFLGWATPTEGGAMGAVGALVLSAMKGRLTTEVMKSALASTTRLASFVMFILVGARVFSLTFYGVEGHHWVEHLLTSLPGGQYGFLIVVSILVFFLAFFLDFFELAFIIVPLLAPAAESLGIDLIWFGVILGVNMQTSFMHPPFGFALFYLRSVAPREAYQDRVTGQMVDGIRSSQIYWGAVPFVFIQILMIAVVIAFPQLVMHYKGPVVDVSDMEITIPMGGGDDGLGGFGSLGGLGGSPFGSDAAPGGADAGNSGDAASPGGGLGDLGGPPDFGGPAPDESADTTAGDGSAEAPAADGGMDPLGGPPPGLSAPAN</sequence>
<proteinExistence type="predicted"/>
<dbReference type="AlphaFoldDB" id="A0A533I8Z5"/>
<feature type="transmembrane region" description="Helical" evidence="9">
    <location>
        <begin position="37"/>
        <end position="55"/>
    </location>
</feature>
<dbReference type="PANTHER" id="PTHR33362:SF7">
    <property type="entry name" value="SLL1103 PROTEIN"/>
    <property type="match status" value="1"/>
</dbReference>
<feature type="domain" description="TRAP C4-dicarboxylate transport system permease DctM subunit" evidence="10">
    <location>
        <begin position="14"/>
        <end position="286"/>
    </location>
</feature>
<evidence type="ECO:0000259" key="10">
    <source>
        <dbReference type="Pfam" id="PF06808"/>
    </source>
</evidence>
<feature type="transmembrane region" description="Helical" evidence="9">
    <location>
        <begin position="373"/>
        <end position="395"/>
    </location>
</feature>
<protein>
    <submittedName>
        <fullName evidence="11">TRAP transporter large permease subunit</fullName>
    </submittedName>
</protein>
<evidence type="ECO:0000256" key="4">
    <source>
        <dbReference type="ARBA" id="ARBA00022692"/>
    </source>
</evidence>
<dbReference type="PANTHER" id="PTHR33362">
    <property type="entry name" value="SIALIC ACID TRAP TRANSPORTER PERMEASE PROTEIN SIAT-RELATED"/>
    <property type="match status" value="1"/>
</dbReference>
<evidence type="ECO:0000313" key="11">
    <source>
        <dbReference type="EMBL" id="TKW66138.1"/>
    </source>
</evidence>
<dbReference type="Proteomes" id="UP000315344">
    <property type="component" value="Unassembled WGS sequence"/>
</dbReference>
<keyword evidence="3 7" id="KW-0997">Cell inner membrane</keyword>
<keyword evidence="4 9" id="KW-0812">Transmembrane</keyword>
<accession>A0A533I8Z5</accession>
<comment type="caution">
    <text evidence="11">The sequence shown here is derived from an EMBL/GenBank/DDBJ whole genome shotgun (WGS) entry which is preliminary data.</text>
</comment>
<feature type="transmembrane region" description="Helical" evidence="9">
    <location>
        <begin position="473"/>
        <end position="502"/>
    </location>
</feature>
<feature type="transmembrane region" description="Helical" evidence="9">
    <location>
        <begin position="326"/>
        <end position="345"/>
    </location>
</feature>
<evidence type="ECO:0000256" key="5">
    <source>
        <dbReference type="ARBA" id="ARBA00022989"/>
    </source>
</evidence>
<evidence type="ECO:0000256" key="1">
    <source>
        <dbReference type="ARBA" id="ARBA00004429"/>
    </source>
</evidence>
<feature type="transmembrane region" description="Helical" evidence="9">
    <location>
        <begin position="431"/>
        <end position="453"/>
    </location>
</feature>
<evidence type="ECO:0000256" key="7">
    <source>
        <dbReference type="RuleBase" id="RU369079"/>
    </source>
</evidence>
<feature type="region of interest" description="Disordered" evidence="8">
    <location>
        <begin position="632"/>
        <end position="707"/>
    </location>
</feature>
<gene>
    <name evidence="11" type="ORF">DI616_11660</name>
</gene>
<feature type="domain" description="TRAP C4-dicarboxylate transport system permease DctM subunit" evidence="10">
    <location>
        <begin position="323"/>
        <end position="591"/>
    </location>
</feature>
<organism evidence="11 12">
    <name type="scientific">Paracoccus denitrificans</name>
    <dbReference type="NCBI Taxonomy" id="266"/>
    <lineage>
        <taxon>Bacteria</taxon>
        <taxon>Pseudomonadati</taxon>
        <taxon>Pseudomonadota</taxon>
        <taxon>Alphaproteobacteria</taxon>
        <taxon>Rhodobacterales</taxon>
        <taxon>Paracoccaceae</taxon>
        <taxon>Paracoccus</taxon>
    </lineage>
</organism>
<feature type="compositionally biased region" description="Pro residues" evidence="8">
    <location>
        <begin position="696"/>
        <end position="707"/>
    </location>
</feature>
<evidence type="ECO:0000256" key="8">
    <source>
        <dbReference type="SAM" id="MobiDB-lite"/>
    </source>
</evidence>
<feature type="transmembrane region" description="Helical" evidence="9">
    <location>
        <begin position="194"/>
        <end position="215"/>
    </location>
</feature>
<feature type="compositionally biased region" description="Low complexity" evidence="8">
    <location>
        <begin position="632"/>
        <end position="651"/>
    </location>
</feature>
<feature type="transmembrane region" description="Helical" evidence="9">
    <location>
        <begin position="12"/>
        <end position="31"/>
    </location>
</feature>
<feature type="transmembrane region" description="Helical" evidence="9">
    <location>
        <begin position="567"/>
        <end position="588"/>
    </location>
</feature>
<feature type="transmembrane region" description="Helical" evidence="9">
    <location>
        <begin position="227"/>
        <end position="251"/>
    </location>
</feature>
<dbReference type="InterPro" id="IPR004681">
    <property type="entry name" value="TRAP_DctM"/>
</dbReference>
<feature type="transmembrane region" description="Helical" evidence="9">
    <location>
        <begin position="401"/>
        <end position="419"/>
    </location>
</feature>
<feature type="transmembrane region" description="Helical" evidence="9">
    <location>
        <begin position="67"/>
        <end position="89"/>
    </location>
</feature>
<evidence type="ECO:0000256" key="2">
    <source>
        <dbReference type="ARBA" id="ARBA00022475"/>
    </source>
</evidence>
<evidence type="ECO:0000256" key="9">
    <source>
        <dbReference type="SAM" id="Phobius"/>
    </source>
</evidence>
<dbReference type="InterPro" id="IPR010656">
    <property type="entry name" value="DctM"/>
</dbReference>
<comment type="function">
    <text evidence="7">Part of the tripartite ATP-independent periplasmic (TRAP) transport system.</text>
</comment>
<keyword evidence="6 9" id="KW-0472">Membrane</keyword>
<reference evidence="11 12" key="1">
    <citation type="journal article" date="2017" name="Nat. Commun.">
        <title>In situ click chemistry generation of cyclooxygenase-2 inhibitors.</title>
        <authorList>
            <person name="Bhardwaj A."/>
            <person name="Kaur J."/>
            <person name="Wuest M."/>
            <person name="Wuest F."/>
        </authorList>
    </citation>
    <scope>NUCLEOTIDE SEQUENCE [LARGE SCALE GENOMIC DNA]</scope>
    <source>
        <strain evidence="11">S2_012_000_R3_94</strain>
    </source>
</reference>
<evidence type="ECO:0000256" key="6">
    <source>
        <dbReference type="ARBA" id="ARBA00023136"/>
    </source>
</evidence>
<evidence type="ECO:0000256" key="3">
    <source>
        <dbReference type="ARBA" id="ARBA00022519"/>
    </source>
</evidence>
<dbReference type="GO" id="GO:0005886">
    <property type="term" value="C:plasma membrane"/>
    <property type="evidence" value="ECO:0007669"/>
    <property type="project" value="UniProtKB-SubCell"/>
</dbReference>
<keyword evidence="5 9" id="KW-1133">Transmembrane helix</keyword>
<keyword evidence="2" id="KW-1003">Cell membrane</keyword>
<dbReference type="EMBL" id="VAFL01000008">
    <property type="protein sequence ID" value="TKW66138.1"/>
    <property type="molecule type" value="Genomic_DNA"/>
</dbReference>
<feature type="transmembrane region" description="Helical" evidence="9">
    <location>
        <begin position="155"/>
        <end position="179"/>
    </location>
</feature>
<feature type="transmembrane region" description="Helical" evidence="9">
    <location>
        <begin position="113"/>
        <end position="143"/>
    </location>
</feature>
<comment type="subcellular location">
    <subcellularLocation>
        <location evidence="1 7">Cell inner membrane</location>
        <topology evidence="1 7">Multi-pass membrane protein</topology>
    </subcellularLocation>
</comment>
<feature type="transmembrane region" description="Helical" evidence="9">
    <location>
        <begin position="514"/>
        <end position="541"/>
    </location>
</feature>
<dbReference type="Pfam" id="PF06808">
    <property type="entry name" value="DctM"/>
    <property type="match status" value="2"/>
</dbReference>